<dbReference type="EMBL" id="BARS01031326">
    <property type="protein sequence ID" value="GAG16875.1"/>
    <property type="molecule type" value="Genomic_DNA"/>
</dbReference>
<evidence type="ECO:0000256" key="1">
    <source>
        <dbReference type="SAM" id="MobiDB-lite"/>
    </source>
</evidence>
<evidence type="ECO:0000313" key="2">
    <source>
        <dbReference type="EMBL" id="GAG16875.1"/>
    </source>
</evidence>
<gene>
    <name evidence="2" type="ORF">S01H1_48768</name>
</gene>
<organism evidence="2">
    <name type="scientific">marine sediment metagenome</name>
    <dbReference type="NCBI Taxonomy" id="412755"/>
    <lineage>
        <taxon>unclassified sequences</taxon>
        <taxon>metagenomes</taxon>
        <taxon>ecological metagenomes</taxon>
    </lineage>
</organism>
<feature type="compositionally biased region" description="Basic and acidic residues" evidence="1">
    <location>
        <begin position="228"/>
        <end position="249"/>
    </location>
</feature>
<reference evidence="2" key="1">
    <citation type="journal article" date="2014" name="Front. Microbiol.">
        <title>High frequency of phylogenetically diverse reductive dehalogenase-homologous genes in deep subseafloor sedimentary metagenomes.</title>
        <authorList>
            <person name="Kawai M."/>
            <person name="Futagami T."/>
            <person name="Toyoda A."/>
            <person name="Takaki Y."/>
            <person name="Nishi S."/>
            <person name="Hori S."/>
            <person name="Arai W."/>
            <person name="Tsubouchi T."/>
            <person name="Morono Y."/>
            <person name="Uchiyama I."/>
            <person name="Ito T."/>
            <person name="Fujiyama A."/>
            <person name="Inagaki F."/>
            <person name="Takami H."/>
        </authorList>
    </citation>
    <scope>NUCLEOTIDE SEQUENCE</scope>
    <source>
        <strain evidence="2">Expedition CK06-06</strain>
    </source>
</reference>
<name>X0VEX1_9ZZZZ</name>
<feature type="non-terminal residue" evidence="2">
    <location>
        <position position="261"/>
    </location>
</feature>
<feature type="non-terminal residue" evidence="2">
    <location>
        <position position="1"/>
    </location>
</feature>
<dbReference type="AlphaFoldDB" id="X0VEX1"/>
<proteinExistence type="predicted"/>
<accession>X0VEX1</accession>
<feature type="region of interest" description="Disordered" evidence="1">
    <location>
        <begin position="228"/>
        <end position="261"/>
    </location>
</feature>
<comment type="caution">
    <text evidence="2">The sequence shown here is derived from an EMBL/GenBank/DDBJ whole genome shotgun (WGS) entry which is preliminary data.</text>
</comment>
<sequence>GRKPTKDEFEKAWGGFRRVIGQKKLNPRDKKIYTPNQYNGLQGSKTFEKNPNMNMITKSTTPQAKALDGSYAGFQPKPAVEVILVAMKPLSEKTYVDQAMKNKKGITWLDDCRIPYDKLPKNMSRNNQNTKSILEKGFEGKPMTVELNTQGRFPANLLVSDDVLNDGRITKSEGGKTIRDKKNSLYDLSYNFKMQGYGDSGSFSRYFDLDKWFLKIFPFFIVPKASKKEKNRGLENQKQKSKCEIDKMGGRKCTMKTGSGN</sequence>
<protein>
    <submittedName>
        <fullName evidence="2">Uncharacterized protein</fullName>
    </submittedName>
</protein>